<dbReference type="EMBL" id="BAUJ01000021">
    <property type="protein sequence ID" value="GAD89533.1"/>
    <property type="molecule type" value="Genomic_DNA"/>
</dbReference>
<reference evidence="2 3" key="1">
    <citation type="submission" date="2013-11" db="EMBL/GenBank/DDBJ databases">
        <title>Whole genome shotgun sequence of Vibrio halioticoli NBRC 102217.</title>
        <authorList>
            <person name="Isaki S."/>
            <person name="Kimura A."/>
            <person name="Ohji S."/>
            <person name="Hosoyama A."/>
            <person name="Fujita N."/>
            <person name="Hashimoto M."/>
            <person name="Hosoyama Y."/>
            <person name="Yamazoe A."/>
        </authorList>
    </citation>
    <scope>NUCLEOTIDE SEQUENCE [LARGE SCALE GENOMIC DNA]</scope>
    <source>
        <strain evidence="2 3">NBRC 102217</strain>
    </source>
</reference>
<dbReference type="RefSeq" id="WP_023403897.1">
    <property type="nucleotide sequence ID" value="NZ_BAUJ01000021.1"/>
</dbReference>
<organism evidence="2 3">
    <name type="scientific">Vibrio halioticoli NBRC 102217</name>
    <dbReference type="NCBI Taxonomy" id="1219072"/>
    <lineage>
        <taxon>Bacteria</taxon>
        <taxon>Pseudomonadati</taxon>
        <taxon>Pseudomonadota</taxon>
        <taxon>Gammaproteobacteria</taxon>
        <taxon>Vibrionales</taxon>
        <taxon>Vibrionaceae</taxon>
        <taxon>Vibrio</taxon>
    </lineage>
</organism>
<dbReference type="Gene3D" id="3.40.1350.10">
    <property type="match status" value="1"/>
</dbReference>
<dbReference type="Proteomes" id="UP000017800">
    <property type="component" value="Unassembled WGS sequence"/>
</dbReference>
<name>V5FD87_9VIBR</name>
<dbReference type="InterPro" id="IPR011335">
    <property type="entry name" value="Restrct_endonuc-II-like"/>
</dbReference>
<dbReference type="OrthoDB" id="8477283at2"/>
<comment type="caution">
    <text evidence="2">The sequence shown here is derived from an EMBL/GenBank/DDBJ whole genome shotgun (WGS) entry which is preliminary data.</text>
</comment>
<dbReference type="AlphaFoldDB" id="V5FD87"/>
<keyword evidence="3" id="KW-1185">Reference proteome</keyword>
<protein>
    <recommendedName>
        <fullName evidence="1">Card1 endonuclease domain-containing protein</fullName>
    </recommendedName>
</protein>
<dbReference type="Gene3D" id="3.40.50.10770">
    <property type="entry name" value="Hypothetical protein VC1899 like domain (Restriction endonuclease-like)"/>
    <property type="match status" value="1"/>
</dbReference>
<gene>
    <name evidence="2" type="ORF">VHA01S_021_00270</name>
</gene>
<dbReference type="InterPro" id="IPR011856">
    <property type="entry name" value="tRNA_endonuc-like_dom_sf"/>
</dbReference>
<dbReference type="SUPFAM" id="SSF52980">
    <property type="entry name" value="Restriction endonuclease-like"/>
    <property type="match status" value="1"/>
</dbReference>
<accession>V5FD87</accession>
<evidence type="ECO:0000313" key="3">
    <source>
        <dbReference type="Proteomes" id="UP000017800"/>
    </source>
</evidence>
<sequence>MKKYLMTWYGMTDFRASLGLERTTGPVLGALLAEDYTNAVILGFTHPDKRENKAYEFQQKTAEIEGFDSATVRKFLDLFSNTAEAHNHFNQWLQKQLRDAGKTVDVHFHPVELTHLNDTEGIYEAATQSLNTVAASEGEKLATLYLSPGTPVMAFVWAFAALRHPTLKKRLIASSQPGRPPESVLLPKEWMEWHAKAIPEKTGEIEHFDAIFHLFGEQRMPSLLGINQFQSQDHVFVNSTDFPANVMKQFIAESGFYELSVDPYDPEKVKTEILNIVEALPSNYRIGFNLTGGTKLMYAGALAACRKVNGIPFYFDNRSNKTIFLDTFYSIPTKTINSVSTFIQLNGNDLWVSKHGDWEDIPGVNSSERDKLTSELWLARSKISKLYKHLVKFNDSDEPFNVSDEGISAQLLSDRQAEIKINNKLFKFEKWPNFARYLSGGWFEEYTYRQLEPLLNSGLIKDLKIGLEVSVDDGKGYSFLSESELYQELDITFTDGRSLYVVECKAGGVKSDQIMKLQNIVRYFGGMSGHGILACCFSPKNKVVRKKIEDSSNIHEVAGSSLQHQIKSIVLKNNKCL</sequence>
<dbReference type="InterPro" id="IPR015093">
    <property type="entry name" value="Card1_endonucl_dom"/>
</dbReference>
<dbReference type="Pfam" id="PF09002">
    <property type="entry name" value="Card1_endonuc"/>
    <property type="match status" value="1"/>
</dbReference>
<feature type="domain" description="Card1 endonuclease" evidence="1">
    <location>
        <begin position="435"/>
        <end position="547"/>
    </location>
</feature>
<evidence type="ECO:0000313" key="2">
    <source>
        <dbReference type="EMBL" id="GAD89533.1"/>
    </source>
</evidence>
<dbReference type="GO" id="GO:0003676">
    <property type="term" value="F:nucleic acid binding"/>
    <property type="evidence" value="ECO:0007669"/>
    <property type="project" value="InterPro"/>
</dbReference>
<evidence type="ECO:0000259" key="1">
    <source>
        <dbReference type="Pfam" id="PF09002"/>
    </source>
</evidence>
<proteinExistence type="predicted"/>